<feature type="region of interest" description="Disordered" evidence="2">
    <location>
        <begin position="186"/>
        <end position="209"/>
    </location>
</feature>
<feature type="coiled-coil region" evidence="1">
    <location>
        <begin position="46"/>
        <end position="73"/>
    </location>
</feature>
<dbReference type="AlphaFoldDB" id="A0A819F3X6"/>
<evidence type="ECO:0000313" key="4">
    <source>
        <dbReference type="Proteomes" id="UP000663836"/>
    </source>
</evidence>
<sequence length="267" mass="31052">MLLRSKKRVGECNNVAANTSNQKSRVVERIVIGNVEMEVEVEEEIEVEKELKVEEVKVEVKEEEEKEKEEDDRTEHLLVQPIKKDINFDQLLQSLDDLSAEPGTTKLLKTLTERGPEKPRFLTVRDFEDSSLECEVGNYDNLNHLDAKSHKTLSKTTIDSDGLRKNGYKIRAKKLHKRLEENVQRKDGKMRTGYQQTAATRHANDSKEARNEIREFIRRTKVDEIDGYRSPKKITTTISKMKQYGWLATCSECEFEYAITHYNVFNK</sequence>
<name>A0A819F3X6_9BILA</name>
<evidence type="ECO:0000313" key="3">
    <source>
        <dbReference type="EMBL" id="CAF3860014.1"/>
    </source>
</evidence>
<dbReference type="Proteomes" id="UP000663836">
    <property type="component" value="Unassembled WGS sequence"/>
</dbReference>
<evidence type="ECO:0000256" key="2">
    <source>
        <dbReference type="SAM" id="MobiDB-lite"/>
    </source>
</evidence>
<comment type="caution">
    <text evidence="3">The sequence shown here is derived from an EMBL/GenBank/DDBJ whole genome shotgun (WGS) entry which is preliminary data.</text>
</comment>
<proteinExistence type="predicted"/>
<reference evidence="3" key="1">
    <citation type="submission" date="2021-02" db="EMBL/GenBank/DDBJ databases">
        <authorList>
            <person name="Nowell W R."/>
        </authorList>
    </citation>
    <scope>NUCLEOTIDE SEQUENCE</scope>
</reference>
<accession>A0A819F3X6</accession>
<gene>
    <name evidence="3" type="ORF">JBS370_LOCUS18724</name>
</gene>
<protein>
    <submittedName>
        <fullName evidence="3">Uncharacterized protein</fullName>
    </submittedName>
</protein>
<organism evidence="3 4">
    <name type="scientific">Rotaria sordida</name>
    <dbReference type="NCBI Taxonomy" id="392033"/>
    <lineage>
        <taxon>Eukaryota</taxon>
        <taxon>Metazoa</taxon>
        <taxon>Spiralia</taxon>
        <taxon>Gnathifera</taxon>
        <taxon>Rotifera</taxon>
        <taxon>Eurotatoria</taxon>
        <taxon>Bdelloidea</taxon>
        <taxon>Philodinida</taxon>
        <taxon>Philodinidae</taxon>
        <taxon>Rotaria</taxon>
    </lineage>
</organism>
<evidence type="ECO:0000256" key="1">
    <source>
        <dbReference type="SAM" id="Coils"/>
    </source>
</evidence>
<keyword evidence="1" id="KW-0175">Coiled coil</keyword>
<dbReference type="EMBL" id="CAJOBD010002156">
    <property type="protein sequence ID" value="CAF3860014.1"/>
    <property type="molecule type" value="Genomic_DNA"/>
</dbReference>